<evidence type="ECO:0008006" key="7">
    <source>
        <dbReference type="Google" id="ProtNLM"/>
    </source>
</evidence>
<evidence type="ECO:0000259" key="3">
    <source>
        <dbReference type="Pfam" id="PF03807"/>
    </source>
</evidence>
<dbReference type="Pfam" id="PF03807">
    <property type="entry name" value="F420_oxidored"/>
    <property type="match status" value="1"/>
</dbReference>
<gene>
    <name evidence="5" type="ORF">BM613_08605</name>
</gene>
<dbReference type="GO" id="GO:0004735">
    <property type="term" value="F:pyrroline-5-carboxylate reductase activity"/>
    <property type="evidence" value="ECO:0007669"/>
    <property type="project" value="InterPro"/>
</dbReference>
<dbReference type="Gene3D" id="3.40.50.720">
    <property type="entry name" value="NAD(P)-binding Rossmann-like Domain"/>
    <property type="match status" value="1"/>
</dbReference>
<dbReference type="InterPro" id="IPR028939">
    <property type="entry name" value="P5C_Rdtase_cat_N"/>
</dbReference>
<dbReference type="Pfam" id="PF14748">
    <property type="entry name" value="P5CR_dimer"/>
    <property type="match status" value="1"/>
</dbReference>
<dbReference type="AlphaFoldDB" id="A0A2U3D834"/>
<dbReference type="PROSITE" id="PS00521">
    <property type="entry name" value="P5CR"/>
    <property type="match status" value="1"/>
</dbReference>
<dbReference type="InterPro" id="IPR000304">
    <property type="entry name" value="Pyrroline-COOH_reductase"/>
</dbReference>
<dbReference type="GO" id="GO:0055129">
    <property type="term" value="P:L-proline biosynthetic process"/>
    <property type="evidence" value="ECO:0007669"/>
    <property type="project" value="TreeGrafter"/>
</dbReference>
<dbReference type="InterPro" id="IPR036291">
    <property type="entry name" value="NAD(P)-bd_dom_sf"/>
</dbReference>
<dbReference type="PIRSF" id="PIRSF000193">
    <property type="entry name" value="Pyrrol-5-carb_rd"/>
    <property type="match status" value="1"/>
</dbReference>
<feature type="domain" description="Pyrroline-5-carboxylate reductase dimerisation" evidence="4">
    <location>
        <begin position="158"/>
        <end position="260"/>
    </location>
</feature>
<comment type="similarity">
    <text evidence="1">Belongs to the pyrroline-5-carboxylate reductase family.</text>
</comment>
<dbReference type="SUPFAM" id="SSF51735">
    <property type="entry name" value="NAD(P)-binding Rossmann-fold domains"/>
    <property type="match status" value="1"/>
</dbReference>
<keyword evidence="6" id="KW-1185">Reference proteome</keyword>
<dbReference type="PANTHER" id="PTHR11645">
    <property type="entry name" value="PYRROLINE-5-CARBOXYLATE REDUCTASE"/>
    <property type="match status" value="1"/>
</dbReference>
<proteinExistence type="inferred from homology"/>
<evidence type="ECO:0000259" key="4">
    <source>
        <dbReference type="Pfam" id="PF14748"/>
    </source>
</evidence>
<keyword evidence="2" id="KW-0521">NADP</keyword>
<evidence type="ECO:0000256" key="1">
    <source>
        <dbReference type="ARBA" id="ARBA00005525"/>
    </source>
</evidence>
<accession>A0A2U3D834</accession>
<dbReference type="Proteomes" id="UP000245380">
    <property type="component" value="Unassembled WGS sequence"/>
</dbReference>
<organism evidence="5 6">
    <name type="scientific">Sulfoacidibacillus thermotolerans</name>
    <name type="common">Acidibacillus sulfuroxidans</name>
    <dbReference type="NCBI Taxonomy" id="1765684"/>
    <lineage>
        <taxon>Bacteria</taxon>
        <taxon>Bacillati</taxon>
        <taxon>Bacillota</taxon>
        <taxon>Bacilli</taxon>
        <taxon>Bacillales</taxon>
        <taxon>Alicyclobacillaceae</taxon>
        <taxon>Sulfoacidibacillus</taxon>
    </lineage>
</organism>
<feature type="domain" description="Pyrroline-5-carboxylate reductase catalytic N-terminal" evidence="3">
    <location>
        <begin position="4"/>
        <end position="95"/>
    </location>
</feature>
<evidence type="ECO:0000256" key="2">
    <source>
        <dbReference type="PIRSR" id="PIRSR000193-1"/>
    </source>
</evidence>
<dbReference type="InterPro" id="IPR008927">
    <property type="entry name" value="6-PGluconate_DH-like_C_sf"/>
</dbReference>
<sequence length="269" mass="29867">MVHIGIIGTGHMGGMLATAFCEAGTAHLFIHNRTKRKAQRLEDQFPMSITLCDDSESVVEQADVTFLCTNAKDLPSVLTSIRTKVQPHQYIISINSHYTLRDLEAQLPCKVAKVIPSITQTVRSGILLFMPGNRLTHEDEEQLLALLRRIGEPHLIEETQTRVYSDLTSCGPAFIAYWLLQFTDAAKQHGVPEPIAQHLLAAMAEGVGRLITEKQMTLQEIITRVAVPGGITEAGLHVLEATEKNLFIRVLEATQRKQENLTHSADDTR</sequence>
<dbReference type="SUPFAM" id="SSF48179">
    <property type="entry name" value="6-phosphogluconate dehydrogenase C-terminal domain-like"/>
    <property type="match status" value="1"/>
</dbReference>
<evidence type="ECO:0000313" key="5">
    <source>
        <dbReference type="EMBL" id="PWI57437.1"/>
    </source>
</evidence>
<feature type="binding site" evidence="2">
    <location>
        <begin position="7"/>
        <end position="12"/>
    </location>
    <ligand>
        <name>NADP(+)</name>
        <dbReference type="ChEBI" id="CHEBI:58349"/>
    </ligand>
</feature>
<dbReference type="Gene3D" id="1.10.3730.10">
    <property type="entry name" value="ProC C-terminal domain-like"/>
    <property type="match status" value="1"/>
</dbReference>
<protein>
    <recommendedName>
        <fullName evidence="7">Pyrroline-5-carboxylate reductase</fullName>
    </recommendedName>
</protein>
<comment type="caution">
    <text evidence="5">The sequence shown here is derived from an EMBL/GenBank/DDBJ whole genome shotgun (WGS) entry which is preliminary data.</text>
</comment>
<dbReference type="InterPro" id="IPR053790">
    <property type="entry name" value="P5CR-like_CS"/>
</dbReference>
<dbReference type="InterPro" id="IPR029036">
    <property type="entry name" value="P5CR_dimer"/>
</dbReference>
<dbReference type="PANTHER" id="PTHR11645:SF51">
    <property type="entry name" value="COME OPERON PROTEIN 4"/>
    <property type="match status" value="1"/>
</dbReference>
<name>A0A2U3D834_SULT2</name>
<reference evidence="5 6" key="1">
    <citation type="submission" date="2016-11" db="EMBL/GenBank/DDBJ databases">
        <title>Comparative genomics of Acidibacillus ferroxidans species.</title>
        <authorList>
            <person name="Oliveira G."/>
            <person name="Nunes G."/>
            <person name="Oliveira R."/>
            <person name="Araujo F."/>
            <person name="Salim A."/>
            <person name="Scholte L."/>
            <person name="Morais D."/>
            <person name="Nancucheo I."/>
            <person name="Johnson D.B."/>
            <person name="Grail B."/>
            <person name="Bittencourt J."/>
            <person name="Valadares R."/>
        </authorList>
    </citation>
    <scope>NUCLEOTIDE SEQUENCE [LARGE SCALE GENOMIC DNA]</scope>
    <source>
        <strain evidence="5 6">Y002</strain>
    </source>
</reference>
<dbReference type="EMBL" id="MPDK01000013">
    <property type="protein sequence ID" value="PWI57437.1"/>
    <property type="molecule type" value="Genomic_DNA"/>
</dbReference>
<evidence type="ECO:0000313" key="6">
    <source>
        <dbReference type="Proteomes" id="UP000245380"/>
    </source>
</evidence>